<evidence type="ECO:0000313" key="8">
    <source>
        <dbReference type="EMBL" id="EIT69213.1"/>
    </source>
</evidence>
<name>I8T651_9GAMM</name>
<evidence type="ECO:0000256" key="4">
    <source>
        <dbReference type="ARBA" id="ARBA00022989"/>
    </source>
</evidence>
<dbReference type="PANTHER" id="PTHR35007">
    <property type="entry name" value="INTEGRAL MEMBRANE PROTEIN-RELATED"/>
    <property type="match status" value="1"/>
</dbReference>
<gene>
    <name evidence="8" type="ORF">WQQ_27950</name>
</gene>
<protein>
    <recommendedName>
        <fullName evidence="7">Type II secretion system protein GspF domain-containing protein</fullName>
    </recommendedName>
</protein>
<dbReference type="Pfam" id="PF00482">
    <property type="entry name" value="T2SSF"/>
    <property type="match status" value="1"/>
</dbReference>
<evidence type="ECO:0000256" key="6">
    <source>
        <dbReference type="SAM" id="Phobius"/>
    </source>
</evidence>
<keyword evidence="5 6" id="KW-0472">Membrane</keyword>
<dbReference type="InterPro" id="IPR042094">
    <property type="entry name" value="T2SS_GspF_sf"/>
</dbReference>
<evidence type="ECO:0000256" key="2">
    <source>
        <dbReference type="ARBA" id="ARBA00022475"/>
    </source>
</evidence>
<comment type="caution">
    <text evidence="8">The sequence shown here is derived from an EMBL/GenBank/DDBJ whole genome shotgun (WGS) entry which is preliminary data.</text>
</comment>
<feature type="transmembrane region" description="Helical" evidence="6">
    <location>
        <begin position="280"/>
        <end position="302"/>
    </location>
</feature>
<comment type="subcellular location">
    <subcellularLocation>
        <location evidence="1">Cell membrane</location>
        <topology evidence="1">Multi-pass membrane protein</topology>
    </subcellularLocation>
</comment>
<dbReference type="STRING" id="1172194.WQQ_27950"/>
<dbReference type="AlphaFoldDB" id="I8T651"/>
<reference evidence="8 9" key="1">
    <citation type="journal article" date="2012" name="J. Bacteriol.">
        <title>Genome Sequence of n-Alkane-Degrading Hydrocarboniphaga effusa Strain AP103T (ATCC BAA-332T).</title>
        <authorList>
            <person name="Chang H.K."/>
            <person name="Zylstra G.J."/>
            <person name="Chae J.C."/>
        </authorList>
    </citation>
    <scope>NUCLEOTIDE SEQUENCE [LARGE SCALE GENOMIC DNA]</scope>
    <source>
        <strain evidence="8 9">AP103</strain>
    </source>
</reference>
<dbReference type="OrthoDB" id="8534919at2"/>
<evidence type="ECO:0000259" key="7">
    <source>
        <dbReference type="Pfam" id="PF00482"/>
    </source>
</evidence>
<keyword evidence="2" id="KW-1003">Cell membrane</keyword>
<dbReference type="GO" id="GO:0005886">
    <property type="term" value="C:plasma membrane"/>
    <property type="evidence" value="ECO:0007669"/>
    <property type="project" value="UniProtKB-SubCell"/>
</dbReference>
<accession>I8T651</accession>
<evidence type="ECO:0000256" key="1">
    <source>
        <dbReference type="ARBA" id="ARBA00004651"/>
    </source>
</evidence>
<proteinExistence type="predicted"/>
<feature type="domain" description="Type II secretion system protein GspF" evidence="7">
    <location>
        <begin position="168"/>
        <end position="296"/>
    </location>
</feature>
<evidence type="ECO:0000313" key="9">
    <source>
        <dbReference type="Proteomes" id="UP000003704"/>
    </source>
</evidence>
<evidence type="ECO:0000256" key="5">
    <source>
        <dbReference type="ARBA" id="ARBA00023136"/>
    </source>
</evidence>
<feature type="transmembrane region" description="Helical" evidence="6">
    <location>
        <begin position="6"/>
        <end position="30"/>
    </location>
</feature>
<dbReference type="EMBL" id="AKGD01000002">
    <property type="protein sequence ID" value="EIT69213.1"/>
    <property type="molecule type" value="Genomic_DNA"/>
</dbReference>
<dbReference type="PANTHER" id="PTHR35007:SF2">
    <property type="entry name" value="PILUS ASSEMBLE PROTEIN"/>
    <property type="match status" value="1"/>
</dbReference>
<evidence type="ECO:0000256" key="3">
    <source>
        <dbReference type="ARBA" id="ARBA00022692"/>
    </source>
</evidence>
<organism evidence="8 9">
    <name type="scientific">Hydrocarboniphaga effusa AP103</name>
    <dbReference type="NCBI Taxonomy" id="1172194"/>
    <lineage>
        <taxon>Bacteria</taxon>
        <taxon>Pseudomonadati</taxon>
        <taxon>Pseudomonadota</taxon>
        <taxon>Gammaproteobacteria</taxon>
        <taxon>Nevskiales</taxon>
        <taxon>Nevskiaceae</taxon>
        <taxon>Hydrocarboniphaga</taxon>
    </lineage>
</organism>
<keyword evidence="9" id="KW-1185">Reference proteome</keyword>
<sequence length="314" mass="34276">MSPAIFAGVVAAAIMMGGLCIIALIWWALAASQNRHLQRRLQPGSETPNDFGDSTTNPLLQGIAHQGKAIERALDNDGVSSDKLMIRAGWRSASSRLIFYTLWFLSPLLFVGGFFLLIPLLPVKLKATLMLVLLGAMALIIGLLLPSIVRTRIAEARQKRMSAEVPLFIHVLVLLFESGLSTRQAFASMVREGRGVLNELGKEIELVLRQVEAGAEISDVLTRTADALDVPDLTTVLSLLRQVERYGGEVKEPLLDTLQVIEDRREMELREKVNLISGKMTVVMVLFFFPALLIFVAGPAYVSLMGALGGAVAK</sequence>
<feature type="transmembrane region" description="Helical" evidence="6">
    <location>
        <begin position="97"/>
        <end position="121"/>
    </location>
</feature>
<feature type="transmembrane region" description="Helical" evidence="6">
    <location>
        <begin position="127"/>
        <end position="149"/>
    </location>
</feature>
<dbReference type="RefSeq" id="WP_007185736.1">
    <property type="nucleotide sequence ID" value="NZ_AKGD01000002.1"/>
</dbReference>
<dbReference type="InterPro" id="IPR018076">
    <property type="entry name" value="T2SS_GspF_dom"/>
</dbReference>
<keyword evidence="4 6" id="KW-1133">Transmembrane helix</keyword>
<dbReference type="Gene3D" id="1.20.81.30">
    <property type="entry name" value="Type II secretion system (T2SS), domain F"/>
    <property type="match status" value="1"/>
</dbReference>
<keyword evidence="3 6" id="KW-0812">Transmembrane</keyword>
<dbReference type="Proteomes" id="UP000003704">
    <property type="component" value="Unassembled WGS sequence"/>
</dbReference>
<dbReference type="PATRIC" id="fig|1172194.4.peg.2705"/>